<feature type="transmembrane region" description="Helical" evidence="23">
    <location>
        <begin position="12"/>
        <end position="39"/>
    </location>
</feature>
<evidence type="ECO:0000256" key="10">
    <source>
        <dbReference type="ARBA" id="ARBA00022475"/>
    </source>
</evidence>
<keyword evidence="14" id="KW-0653">Protein transport</keyword>
<feature type="transmembrane region" description="Helical" evidence="23">
    <location>
        <begin position="202"/>
        <end position="227"/>
    </location>
</feature>
<protein>
    <recommendedName>
        <fullName evidence="23">Tetraspanin</fullName>
    </recommendedName>
</protein>
<evidence type="ECO:0000256" key="7">
    <source>
        <dbReference type="ARBA" id="ARBA00004651"/>
    </source>
</evidence>
<keyword evidence="18" id="KW-0325">Glycoprotein</keyword>
<evidence type="ECO:0000256" key="5">
    <source>
        <dbReference type="ARBA" id="ARBA00004550"/>
    </source>
</evidence>
<evidence type="ECO:0000256" key="19">
    <source>
        <dbReference type="ARBA" id="ARBA00023228"/>
    </source>
</evidence>
<evidence type="ECO:0000256" key="21">
    <source>
        <dbReference type="ARBA" id="ARBA00043922"/>
    </source>
</evidence>
<keyword evidence="9" id="KW-0813">Transport</keyword>
<dbReference type="Gene3D" id="1.10.1450.10">
    <property type="entry name" value="Tetraspanin"/>
    <property type="match status" value="1"/>
</dbReference>
<comment type="function">
    <text evidence="21">Functions as a cell surface receptor for TIMP1 and plays a role in the activation of cellular signaling cascades. Plays a role in the activation of ITGB1 and integrin signaling, leading to the activation of AKT, FAK/PTK2 and MAP kinases. Promotes cell survival, reorganization of the actin cytoskeleton, cell adhesion, spreading and migration, via its role in the activation of AKT and FAK/PTK2. Plays a role in VEGFA signaling via its role in regulating the internalization of KDR/VEGFR2. Plays a role in intracellular vesicular transport processes, and is required for normal trafficking of the PMEL luminal domain that is essential for the development and maturation of melanocytes. Plays a role in the adhesion of leukocytes onto endothelial cells via its role in the regulation of SELP trafficking. May play a role in mast cell degranulation in response to Ms4a2/FceRI stimulation, but not in mast cell degranulation in response to other stimuli.</text>
</comment>
<reference evidence="24" key="1">
    <citation type="submission" date="2023-12" db="EMBL/GenBank/DDBJ databases">
        <authorList>
            <person name="Brown T."/>
        </authorList>
    </citation>
    <scope>NUCLEOTIDE SEQUENCE</scope>
</reference>
<gene>
    <name evidence="24" type="ORF">MPIPNATIZW_LOCUS11640</name>
</gene>
<evidence type="ECO:0000256" key="14">
    <source>
        <dbReference type="ARBA" id="ARBA00022927"/>
    </source>
</evidence>
<keyword evidence="20" id="KW-0449">Lipoprotein</keyword>
<evidence type="ECO:0000256" key="4">
    <source>
        <dbReference type="ARBA" id="ARBA00004241"/>
    </source>
</evidence>
<evidence type="ECO:0000313" key="25">
    <source>
        <dbReference type="Proteomes" id="UP001314169"/>
    </source>
</evidence>
<keyword evidence="16 23" id="KW-0472">Membrane</keyword>
<proteinExistence type="inferred from homology"/>
<dbReference type="InterPro" id="IPR008952">
    <property type="entry name" value="Tetraspanin_EC2_sf"/>
</dbReference>
<dbReference type="InterPro" id="IPR018499">
    <property type="entry name" value="Tetraspanin/Peripherin"/>
</dbReference>
<evidence type="ECO:0000256" key="15">
    <source>
        <dbReference type="ARBA" id="ARBA00022989"/>
    </source>
</evidence>
<evidence type="ECO:0000256" key="16">
    <source>
        <dbReference type="ARBA" id="ARBA00023136"/>
    </source>
</evidence>
<dbReference type="InterPro" id="IPR018503">
    <property type="entry name" value="Tetraspanin_CS"/>
</dbReference>
<evidence type="ECO:0000256" key="9">
    <source>
        <dbReference type="ARBA" id="ARBA00022448"/>
    </source>
</evidence>
<evidence type="ECO:0000256" key="17">
    <source>
        <dbReference type="ARBA" id="ARBA00023139"/>
    </source>
</evidence>
<comment type="subcellular location">
    <subcellularLocation>
        <location evidence="7">Cell membrane</location>
        <topology evidence="7">Multi-pass membrane protein</topology>
    </subcellularLocation>
    <subcellularLocation>
        <location evidence="4">Cell surface</location>
    </subcellularLocation>
    <subcellularLocation>
        <location evidence="6">Endosome</location>
        <location evidence="6">Multivesicular body</location>
    </subcellularLocation>
    <subcellularLocation>
        <location evidence="1">Late endosome membrane</location>
        <topology evidence="1">Multi-pass membrane protein</topology>
    </subcellularLocation>
    <subcellularLocation>
        <location evidence="2">Lysosome membrane</location>
        <topology evidence="2">Multi-pass membrane protein</topology>
    </subcellularLocation>
    <subcellularLocation>
        <location evidence="3">Melanosome</location>
    </subcellularLocation>
    <subcellularLocation>
        <location evidence="23">Membrane</location>
        <topology evidence="23">Multi-pass membrane protein</topology>
    </subcellularLocation>
    <subcellularLocation>
        <location evidence="5">Secreted</location>
        <location evidence="5">Extracellular exosome</location>
    </subcellularLocation>
</comment>
<dbReference type="SUPFAM" id="SSF48652">
    <property type="entry name" value="Tetraspanin"/>
    <property type="match status" value="1"/>
</dbReference>
<evidence type="ECO:0000256" key="20">
    <source>
        <dbReference type="ARBA" id="ARBA00023288"/>
    </source>
</evidence>
<evidence type="ECO:0000256" key="6">
    <source>
        <dbReference type="ARBA" id="ARBA00004559"/>
    </source>
</evidence>
<keyword evidence="12 23" id="KW-0812">Transmembrane</keyword>
<keyword evidence="19" id="KW-0458">Lysosome</keyword>
<keyword evidence="10" id="KW-1003">Cell membrane</keyword>
<dbReference type="EMBL" id="OY882860">
    <property type="protein sequence ID" value="CAK6443334.1"/>
    <property type="molecule type" value="Genomic_DNA"/>
</dbReference>
<feature type="transmembrane region" description="Helical" evidence="23">
    <location>
        <begin position="51"/>
        <end position="72"/>
    </location>
</feature>
<accession>A0ABP0A1I5</accession>
<evidence type="ECO:0000313" key="24">
    <source>
        <dbReference type="EMBL" id="CAK6443334.1"/>
    </source>
</evidence>
<evidence type="ECO:0000256" key="3">
    <source>
        <dbReference type="ARBA" id="ARBA00004223"/>
    </source>
</evidence>
<dbReference type="PIRSF" id="PIRSF002419">
    <property type="entry name" value="Tetraspanin"/>
    <property type="match status" value="1"/>
</dbReference>
<dbReference type="Pfam" id="PF00335">
    <property type="entry name" value="Tetraspanin"/>
    <property type="match status" value="1"/>
</dbReference>
<name>A0ABP0A1I5_PIPNA</name>
<keyword evidence="13" id="KW-0967">Endosome</keyword>
<dbReference type="InterPro" id="IPR042028">
    <property type="entry name" value="CD63_LEL"/>
</dbReference>
<dbReference type="PANTHER" id="PTHR19282:SF471">
    <property type="entry name" value="CD63 ANTIGEN"/>
    <property type="match status" value="1"/>
</dbReference>
<dbReference type="PANTHER" id="PTHR19282">
    <property type="entry name" value="TETRASPANIN"/>
    <property type="match status" value="1"/>
</dbReference>
<evidence type="ECO:0000256" key="13">
    <source>
        <dbReference type="ARBA" id="ARBA00022753"/>
    </source>
</evidence>
<evidence type="ECO:0000256" key="1">
    <source>
        <dbReference type="ARBA" id="ARBA00004107"/>
    </source>
</evidence>
<evidence type="ECO:0000256" key="18">
    <source>
        <dbReference type="ARBA" id="ARBA00023180"/>
    </source>
</evidence>
<comment type="subunit">
    <text evidence="22">Interacts with TIMP1 and ITGB1 and recruits TIMP1 to ITGB1. Interacts with CD9. Identified in a complex with CD9 and ITGB3. Interacts with PMEL. Interacts with KDR/VEGFR2; identified in a complex with ITGB1 and KDR/VEGFR2 and is required to recruit KDR to ITGB1 complexes. Interacts with SYT7.</text>
</comment>
<dbReference type="PROSITE" id="PS00421">
    <property type="entry name" value="TM4_1"/>
    <property type="match status" value="1"/>
</dbReference>
<keyword evidence="15 23" id="KW-1133">Transmembrane helix</keyword>
<evidence type="ECO:0000256" key="22">
    <source>
        <dbReference type="ARBA" id="ARBA00046382"/>
    </source>
</evidence>
<keyword evidence="25" id="KW-1185">Reference proteome</keyword>
<dbReference type="InterPro" id="IPR000301">
    <property type="entry name" value="Tetraspanin_animals"/>
</dbReference>
<evidence type="ECO:0000256" key="23">
    <source>
        <dbReference type="RuleBase" id="RU361218"/>
    </source>
</evidence>
<dbReference type="CDD" id="cd03166">
    <property type="entry name" value="CD63_LEL"/>
    <property type="match status" value="1"/>
</dbReference>
<sequence>MAVEGAMKCVKILHYVLLLAFFACAVGLMAVGVGTLLVFNATVDQGTASGVLPVVIIAVGAFLFLVAIVGCCGACQESYCLMVTFVIFLSLILLVEVATAIAGYVLRDKVRSEFSKDFRQHVENYPKQNQTDVYLDKMQTQFSCCGADNYTDWQKLPLEPKNWVPDSCCVNVTVGCGLNFKAKDIHTEGCVEKIGAWLKGHVLVVAAAALGIAFVEVLGIIFACCLVKSIQSGYEVM</sequence>
<dbReference type="Proteomes" id="UP001314169">
    <property type="component" value="Chromosome 3"/>
</dbReference>
<evidence type="ECO:0000256" key="8">
    <source>
        <dbReference type="ARBA" id="ARBA00006840"/>
    </source>
</evidence>
<comment type="similarity">
    <text evidence="8 23">Belongs to the tetraspanin (TM4SF) family.</text>
</comment>
<keyword evidence="17" id="KW-0564">Palmitate</keyword>
<dbReference type="PRINTS" id="PR00259">
    <property type="entry name" value="TMFOUR"/>
</dbReference>
<evidence type="ECO:0000256" key="2">
    <source>
        <dbReference type="ARBA" id="ARBA00004155"/>
    </source>
</evidence>
<keyword evidence="11" id="KW-0964">Secreted</keyword>
<evidence type="ECO:0000256" key="11">
    <source>
        <dbReference type="ARBA" id="ARBA00022525"/>
    </source>
</evidence>
<feature type="transmembrane region" description="Helical" evidence="23">
    <location>
        <begin position="79"/>
        <end position="106"/>
    </location>
</feature>
<evidence type="ECO:0000256" key="12">
    <source>
        <dbReference type="ARBA" id="ARBA00022692"/>
    </source>
</evidence>
<organism evidence="24 25">
    <name type="scientific">Pipistrellus nathusii</name>
    <name type="common">Nathusius' pipistrelle</name>
    <dbReference type="NCBI Taxonomy" id="59473"/>
    <lineage>
        <taxon>Eukaryota</taxon>
        <taxon>Metazoa</taxon>
        <taxon>Chordata</taxon>
        <taxon>Craniata</taxon>
        <taxon>Vertebrata</taxon>
        <taxon>Euteleostomi</taxon>
        <taxon>Mammalia</taxon>
        <taxon>Eutheria</taxon>
        <taxon>Laurasiatheria</taxon>
        <taxon>Chiroptera</taxon>
        <taxon>Yangochiroptera</taxon>
        <taxon>Vespertilionidae</taxon>
        <taxon>Pipistrellus</taxon>
    </lineage>
</organism>